<dbReference type="InterPro" id="IPR050638">
    <property type="entry name" value="AA-Vitamin_Transporters"/>
</dbReference>
<feature type="transmembrane region" description="Helical" evidence="6">
    <location>
        <begin position="31"/>
        <end position="53"/>
    </location>
</feature>
<evidence type="ECO:0000259" key="7">
    <source>
        <dbReference type="Pfam" id="PF00892"/>
    </source>
</evidence>
<evidence type="ECO:0000313" key="8">
    <source>
        <dbReference type="EMBL" id="RKE97465.1"/>
    </source>
</evidence>
<feature type="transmembrane region" description="Helical" evidence="6">
    <location>
        <begin position="117"/>
        <end position="137"/>
    </location>
</feature>
<dbReference type="InterPro" id="IPR000620">
    <property type="entry name" value="EamA_dom"/>
</dbReference>
<feature type="transmembrane region" description="Helical" evidence="6">
    <location>
        <begin position="143"/>
        <end position="163"/>
    </location>
</feature>
<evidence type="ECO:0000256" key="4">
    <source>
        <dbReference type="ARBA" id="ARBA00022989"/>
    </source>
</evidence>
<evidence type="ECO:0000256" key="1">
    <source>
        <dbReference type="ARBA" id="ARBA00004141"/>
    </source>
</evidence>
<accession>A0A420DT90</accession>
<evidence type="ECO:0000256" key="3">
    <source>
        <dbReference type="ARBA" id="ARBA00022692"/>
    </source>
</evidence>
<dbReference type="SUPFAM" id="SSF103481">
    <property type="entry name" value="Multidrug resistance efflux transporter EmrE"/>
    <property type="match status" value="2"/>
</dbReference>
<feature type="transmembrane region" description="Helical" evidence="6">
    <location>
        <begin position="170"/>
        <end position="189"/>
    </location>
</feature>
<reference evidence="8 9" key="1">
    <citation type="submission" date="2018-09" db="EMBL/GenBank/DDBJ databases">
        <title>Genomic Encyclopedia of Archaeal and Bacterial Type Strains, Phase II (KMG-II): from individual species to whole genera.</title>
        <authorList>
            <person name="Goeker M."/>
        </authorList>
    </citation>
    <scope>NUCLEOTIDE SEQUENCE [LARGE SCALE GENOMIC DNA]</scope>
    <source>
        <strain evidence="8 9">DSM 11458</strain>
    </source>
</reference>
<feature type="transmembrane region" description="Helical" evidence="6">
    <location>
        <begin position="89"/>
        <end position="110"/>
    </location>
</feature>
<keyword evidence="5 6" id="KW-0472">Membrane</keyword>
<feature type="domain" description="EamA" evidence="7">
    <location>
        <begin position="8"/>
        <end position="133"/>
    </location>
</feature>
<dbReference type="Pfam" id="PF00892">
    <property type="entry name" value="EamA"/>
    <property type="match status" value="2"/>
</dbReference>
<dbReference type="InterPro" id="IPR037185">
    <property type="entry name" value="EmrE-like"/>
</dbReference>
<proteinExistence type="inferred from homology"/>
<feature type="transmembrane region" description="Helical" evidence="6">
    <location>
        <begin position="229"/>
        <end position="248"/>
    </location>
</feature>
<keyword evidence="3 6" id="KW-0812">Transmembrane</keyword>
<keyword evidence="4 6" id="KW-1133">Transmembrane helix</keyword>
<feature type="domain" description="EamA" evidence="7">
    <location>
        <begin position="141"/>
        <end position="266"/>
    </location>
</feature>
<dbReference type="GO" id="GO:0016020">
    <property type="term" value="C:membrane"/>
    <property type="evidence" value="ECO:0007669"/>
    <property type="project" value="UniProtKB-SubCell"/>
</dbReference>
<gene>
    <name evidence="8" type="ORF">C8N30_2069</name>
</gene>
<dbReference type="PANTHER" id="PTHR32322:SF2">
    <property type="entry name" value="EAMA DOMAIN-CONTAINING PROTEIN"/>
    <property type="match status" value="1"/>
</dbReference>
<feature type="transmembrane region" description="Helical" evidence="6">
    <location>
        <begin position="254"/>
        <end position="273"/>
    </location>
</feature>
<comment type="similarity">
    <text evidence="2">Belongs to the EamA transporter family.</text>
</comment>
<dbReference type="PANTHER" id="PTHR32322">
    <property type="entry name" value="INNER MEMBRANE TRANSPORTER"/>
    <property type="match status" value="1"/>
</dbReference>
<dbReference type="EMBL" id="RAQK01000001">
    <property type="protein sequence ID" value="RKE97465.1"/>
    <property type="molecule type" value="Genomic_DNA"/>
</dbReference>
<comment type="caution">
    <text evidence="8">The sequence shown here is derived from an EMBL/GenBank/DDBJ whole genome shotgun (WGS) entry which is preliminary data.</text>
</comment>
<dbReference type="AlphaFoldDB" id="A0A420DT90"/>
<name>A0A420DT90_9RHOB</name>
<protein>
    <submittedName>
        <fullName evidence="8">Threonine/homoserine efflux transporter RhtA</fullName>
    </submittedName>
</protein>
<evidence type="ECO:0000313" key="9">
    <source>
        <dbReference type="Proteomes" id="UP000284407"/>
    </source>
</evidence>
<feature type="transmembrane region" description="Helical" evidence="6">
    <location>
        <begin position="195"/>
        <end position="217"/>
    </location>
</feature>
<organism evidence="8 9">
    <name type="scientific">Sulfitobacter guttiformis</name>
    <dbReference type="NCBI Taxonomy" id="74349"/>
    <lineage>
        <taxon>Bacteria</taxon>
        <taxon>Pseudomonadati</taxon>
        <taxon>Pseudomonadota</taxon>
        <taxon>Alphaproteobacteria</taxon>
        <taxon>Rhodobacterales</taxon>
        <taxon>Roseobacteraceae</taxon>
        <taxon>Sulfitobacter</taxon>
    </lineage>
</organism>
<dbReference type="RefSeq" id="WP_025064388.1">
    <property type="nucleotide sequence ID" value="NZ_RAQK01000001.1"/>
</dbReference>
<feature type="transmembrane region" description="Helical" evidence="6">
    <location>
        <begin position="65"/>
        <end position="83"/>
    </location>
</feature>
<evidence type="ECO:0000256" key="5">
    <source>
        <dbReference type="ARBA" id="ARBA00023136"/>
    </source>
</evidence>
<sequence>MQRAVFIMFLAMSLIPAGDSAGKLLSGTYQTAPIFVAWSRFLVGAVLILPFVPRSAWALLRNWRIWVRACFLAAGISCIQNALRVEEVATVFAAFFVGPLISYVLAVIFLREPVTPLRSALVVLGFLGVLIVVRPGMGASTGVLWAVTAGTCYGVFLTMSRWLGPLGTPLAMTFIQLLIAALVLVPLGVTHLPAFTGTIAGLTLISALCSMMGNLLLLYAYQLVPATRIAPLVYFQLVAAVGLGWAVFGDLPDIWTWAGLAVILTAGLASARLR</sequence>
<evidence type="ECO:0000256" key="2">
    <source>
        <dbReference type="ARBA" id="ARBA00007362"/>
    </source>
</evidence>
<dbReference type="STRING" id="1443111.Z949_4105"/>
<dbReference type="OrthoDB" id="7818056at2"/>
<comment type="subcellular location">
    <subcellularLocation>
        <location evidence="1">Membrane</location>
        <topology evidence="1">Multi-pass membrane protein</topology>
    </subcellularLocation>
</comment>
<keyword evidence="9" id="KW-1185">Reference proteome</keyword>
<dbReference type="Gene3D" id="1.10.3730.20">
    <property type="match status" value="1"/>
</dbReference>
<dbReference type="Proteomes" id="UP000284407">
    <property type="component" value="Unassembled WGS sequence"/>
</dbReference>
<evidence type="ECO:0000256" key="6">
    <source>
        <dbReference type="SAM" id="Phobius"/>
    </source>
</evidence>